<evidence type="ECO:0000256" key="1">
    <source>
        <dbReference type="ARBA" id="ARBA00001971"/>
    </source>
</evidence>
<evidence type="ECO:0000256" key="8">
    <source>
        <dbReference type="ARBA" id="ARBA00022848"/>
    </source>
</evidence>
<dbReference type="SUPFAM" id="SSF48264">
    <property type="entry name" value="Cytochrome P450"/>
    <property type="match status" value="1"/>
</dbReference>
<evidence type="ECO:0000256" key="4">
    <source>
        <dbReference type="ARBA" id="ARBA00010617"/>
    </source>
</evidence>
<evidence type="ECO:0000256" key="2">
    <source>
        <dbReference type="ARBA" id="ARBA00004524"/>
    </source>
</evidence>
<dbReference type="InterPro" id="IPR050182">
    <property type="entry name" value="Cytochrome_P450_fam2"/>
</dbReference>
<keyword evidence="7" id="KW-0256">Endoplasmic reticulum</keyword>
<evidence type="ECO:0000256" key="10">
    <source>
        <dbReference type="ARBA" id="ARBA00023004"/>
    </source>
</evidence>
<keyword evidence="10 13" id="KW-0408">Iron</keyword>
<dbReference type="InterPro" id="IPR036396">
    <property type="entry name" value="Cyt_P450_sf"/>
</dbReference>
<dbReference type="PROSITE" id="PS00086">
    <property type="entry name" value="CYTOCHROME_P450"/>
    <property type="match status" value="1"/>
</dbReference>
<sequence length="135" mass="15686">WPKGYRKTHTPPHMCFLYFFPDKTDWIKFGTTIFPVLRSVLYDSKEFPNPEQFNPGHFLDENGAFKKSDFFMPFSIGKRSCLGEALARMELFLLLTTILQNFTLKSPIDPKDIDITPMSFTSNIPVSYQLIVIPR</sequence>
<evidence type="ECO:0000256" key="3">
    <source>
        <dbReference type="ARBA" id="ARBA00004586"/>
    </source>
</evidence>
<comment type="cofactor">
    <cofactor evidence="1 13">
        <name>heme</name>
        <dbReference type="ChEBI" id="CHEBI:30413"/>
    </cofactor>
</comment>
<comment type="subcellular location">
    <subcellularLocation>
        <location evidence="3">Endoplasmic reticulum membrane</location>
    </subcellularLocation>
    <subcellularLocation>
        <location evidence="2">Microsome membrane</location>
    </subcellularLocation>
</comment>
<dbReference type="GO" id="GO:0006805">
    <property type="term" value="P:xenobiotic metabolic process"/>
    <property type="evidence" value="ECO:0007669"/>
    <property type="project" value="TreeGrafter"/>
</dbReference>
<accession>A0A452GXN2</accession>
<comment type="similarity">
    <text evidence="4 14">Belongs to the cytochrome P450 family.</text>
</comment>
<dbReference type="GO" id="GO:0005506">
    <property type="term" value="F:iron ion binding"/>
    <property type="evidence" value="ECO:0007669"/>
    <property type="project" value="InterPro"/>
</dbReference>
<reference evidence="15" key="3">
    <citation type="submission" date="2025-09" db="UniProtKB">
        <authorList>
            <consortium name="Ensembl"/>
        </authorList>
    </citation>
    <scope>IDENTIFICATION</scope>
</reference>
<dbReference type="Gene3D" id="1.10.630.10">
    <property type="entry name" value="Cytochrome P450"/>
    <property type="match status" value="1"/>
</dbReference>
<feature type="binding site" description="axial binding residue" evidence="13">
    <location>
        <position position="81"/>
    </location>
    <ligand>
        <name>heme</name>
        <dbReference type="ChEBI" id="CHEBI:30413"/>
    </ligand>
    <ligandPart>
        <name>Fe</name>
        <dbReference type="ChEBI" id="CHEBI:18248"/>
    </ligandPart>
</feature>
<keyword evidence="12" id="KW-0472">Membrane</keyword>
<protein>
    <submittedName>
        <fullName evidence="15">Uncharacterized protein</fullName>
    </submittedName>
</protein>
<dbReference type="InterPro" id="IPR001128">
    <property type="entry name" value="Cyt_P450"/>
</dbReference>
<dbReference type="GO" id="GO:0020037">
    <property type="term" value="F:heme binding"/>
    <property type="evidence" value="ECO:0007669"/>
    <property type="project" value="InterPro"/>
</dbReference>
<dbReference type="InterPro" id="IPR002401">
    <property type="entry name" value="Cyt_P450_E_grp-I"/>
</dbReference>
<keyword evidence="5 13" id="KW-0349">Heme</keyword>
<keyword evidence="9 14" id="KW-0560">Oxidoreductase</keyword>
<evidence type="ECO:0000256" key="11">
    <source>
        <dbReference type="ARBA" id="ARBA00023033"/>
    </source>
</evidence>
<evidence type="ECO:0000256" key="6">
    <source>
        <dbReference type="ARBA" id="ARBA00022723"/>
    </source>
</evidence>
<proteinExistence type="inferred from homology"/>
<dbReference type="STRING" id="38772.ENSGAGP00000006878"/>
<dbReference type="Ensembl" id="ENSGAGT00000007978.1">
    <property type="protein sequence ID" value="ENSGAGP00000006878.1"/>
    <property type="gene ID" value="ENSGAGG00000005545.1"/>
</dbReference>
<dbReference type="GO" id="GO:0016712">
    <property type="term" value="F:oxidoreductase activity, acting on paired donors, with incorporation or reduction of molecular oxygen, reduced flavin or flavoprotein as one donor, and incorporation of one atom of oxygen"/>
    <property type="evidence" value="ECO:0007669"/>
    <property type="project" value="TreeGrafter"/>
</dbReference>
<keyword evidence="8" id="KW-0492">Microsome</keyword>
<dbReference type="PANTHER" id="PTHR24300:SF400">
    <property type="entry name" value="CYTOCHROME P450 2C9"/>
    <property type="match status" value="1"/>
</dbReference>
<evidence type="ECO:0000256" key="9">
    <source>
        <dbReference type="ARBA" id="ARBA00023002"/>
    </source>
</evidence>
<dbReference type="Pfam" id="PF00067">
    <property type="entry name" value="p450"/>
    <property type="match status" value="1"/>
</dbReference>
<evidence type="ECO:0000313" key="16">
    <source>
        <dbReference type="Proteomes" id="UP000291020"/>
    </source>
</evidence>
<keyword evidence="6 13" id="KW-0479">Metal-binding</keyword>
<evidence type="ECO:0000256" key="5">
    <source>
        <dbReference type="ARBA" id="ARBA00022617"/>
    </source>
</evidence>
<dbReference type="Proteomes" id="UP000291020">
    <property type="component" value="Unassembled WGS sequence"/>
</dbReference>
<evidence type="ECO:0000256" key="7">
    <source>
        <dbReference type="ARBA" id="ARBA00022824"/>
    </source>
</evidence>
<dbReference type="AlphaFoldDB" id="A0A452GXN2"/>
<keyword evidence="16" id="KW-1185">Reference proteome</keyword>
<evidence type="ECO:0000256" key="13">
    <source>
        <dbReference type="PIRSR" id="PIRSR602401-1"/>
    </source>
</evidence>
<name>A0A452GXN2_9SAUR</name>
<reference evidence="15" key="2">
    <citation type="submission" date="2025-08" db="UniProtKB">
        <authorList>
            <consortium name="Ensembl"/>
        </authorList>
    </citation>
    <scope>IDENTIFICATION</scope>
</reference>
<keyword evidence="11 14" id="KW-0503">Monooxygenase</keyword>
<organism evidence="15 16">
    <name type="scientific">Gopherus agassizii</name>
    <name type="common">Agassiz's desert tortoise</name>
    <dbReference type="NCBI Taxonomy" id="38772"/>
    <lineage>
        <taxon>Eukaryota</taxon>
        <taxon>Metazoa</taxon>
        <taxon>Chordata</taxon>
        <taxon>Craniata</taxon>
        <taxon>Vertebrata</taxon>
        <taxon>Euteleostomi</taxon>
        <taxon>Archelosauria</taxon>
        <taxon>Testudinata</taxon>
        <taxon>Testudines</taxon>
        <taxon>Cryptodira</taxon>
        <taxon>Durocryptodira</taxon>
        <taxon>Testudinoidea</taxon>
        <taxon>Testudinidae</taxon>
        <taxon>Gopherus</taxon>
    </lineage>
</organism>
<dbReference type="GO" id="GO:0005789">
    <property type="term" value="C:endoplasmic reticulum membrane"/>
    <property type="evidence" value="ECO:0007669"/>
    <property type="project" value="UniProtKB-SubCell"/>
</dbReference>
<reference evidence="16" key="1">
    <citation type="journal article" date="2017" name="PLoS ONE">
        <title>The Agassiz's desert tortoise genome provides a resource for the conservation of a threatened species.</title>
        <authorList>
            <person name="Tollis M."/>
            <person name="DeNardo D.F."/>
            <person name="Cornelius J.A."/>
            <person name="Dolby G.A."/>
            <person name="Edwards T."/>
            <person name="Henen B.T."/>
            <person name="Karl A.E."/>
            <person name="Murphy R.W."/>
            <person name="Kusumi K."/>
        </authorList>
    </citation>
    <scope>NUCLEOTIDE SEQUENCE [LARGE SCALE GENOMIC DNA]</scope>
</reference>
<dbReference type="PRINTS" id="PR00463">
    <property type="entry name" value="EP450I"/>
</dbReference>
<evidence type="ECO:0000313" key="15">
    <source>
        <dbReference type="Ensembl" id="ENSGAGP00000006878.1"/>
    </source>
</evidence>
<evidence type="ECO:0000256" key="14">
    <source>
        <dbReference type="RuleBase" id="RU000461"/>
    </source>
</evidence>
<evidence type="ECO:0000256" key="12">
    <source>
        <dbReference type="ARBA" id="ARBA00023136"/>
    </source>
</evidence>
<dbReference type="GO" id="GO:0006082">
    <property type="term" value="P:organic acid metabolic process"/>
    <property type="evidence" value="ECO:0007669"/>
    <property type="project" value="TreeGrafter"/>
</dbReference>
<dbReference type="InterPro" id="IPR017972">
    <property type="entry name" value="Cyt_P450_CS"/>
</dbReference>
<dbReference type="PANTHER" id="PTHR24300">
    <property type="entry name" value="CYTOCHROME P450 508A4-RELATED"/>
    <property type="match status" value="1"/>
</dbReference>